<dbReference type="AlphaFoldDB" id="A0A8X7BM94"/>
<dbReference type="PANTHER" id="PTHR47331:SF5">
    <property type="entry name" value="RIBONUCLEASE H"/>
    <property type="match status" value="1"/>
</dbReference>
<evidence type="ECO:0000313" key="1">
    <source>
        <dbReference type="EMBL" id="GFY37276.1"/>
    </source>
</evidence>
<dbReference type="Proteomes" id="UP000886998">
    <property type="component" value="Unassembled WGS sequence"/>
</dbReference>
<dbReference type="EMBL" id="BMAV01000206">
    <property type="protein sequence ID" value="GFY37276.1"/>
    <property type="molecule type" value="Genomic_DNA"/>
</dbReference>
<protein>
    <submittedName>
        <fullName evidence="1">Integrase catalytic domain-containing protein</fullName>
    </submittedName>
</protein>
<dbReference type="OrthoDB" id="6420722at2759"/>
<proteinExistence type="predicted"/>
<comment type="caution">
    <text evidence="1">The sequence shown here is derived from an EMBL/GenBank/DDBJ whole genome shotgun (WGS) entry which is preliminary data.</text>
</comment>
<evidence type="ECO:0000313" key="2">
    <source>
        <dbReference type="Proteomes" id="UP000886998"/>
    </source>
</evidence>
<accession>A0A8X7BM94</accession>
<gene>
    <name evidence="1" type="primary">AVEN_237749_1</name>
    <name evidence="1" type="ORF">TNIN_2221</name>
</gene>
<reference evidence="1" key="1">
    <citation type="submission" date="2020-08" db="EMBL/GenBank/DDBJ databases">
        <title>Multicomponent nature underlies the extraordinary mechanical properties of spider dragline silk.</title>
        <authorList>
            <person name="Kono N."/>
            <person name="Nakamura H."/>
            <person name="Mori M."/>
            <person name="Yoshida Y."/>
            <person name="Ohtoshi R."/>
            <person name="Malay A.D."/>
            <person name="Moran D.A.P."/>
            <person name="Tomita M."/>
            <person name="Numata K."/>
            <person name="Arakawa K."/>
        </authorList>
    </citation>
    <scope>NUCLEOTIDE SEQUENCE</scope>
</reference>
<sequence>MIRLAREGFGKDRGSGAIRKNCQRSVHKDEPTATTLISCTTGTKLNCIFCDHPHLSQDRQKLSDMSYEDRKSQVIRKRCCLVCLKVGHLAKRCHSRVRCLICKRRHYSLLCPDLCKEKETNFSSKDRTTDNEQKSTETLLTNLPSEHEIYLKTIMVRLRNRDKEVCVRALLDSGSQGSYIEKNLAAELFLSPSRSEIFSQGLFGGGISPASEHKRYMMLEEIHRLPIRVLLGADILGSILTGRIEVLSSGVSAVENLLGWTILGLGKKREVVNLVTLSLQNMDVPKMWDLEVLSITDPIEKKNESLLEEETLAHFKETIRICEDQRYEVALPWLAGHPALYDKYDAAEYRLHTETKRLINENYFEAYDNVFKQWELDGIIEAVPIDQLAKEVHYLPHRPVIKPSSNTTKVRRVFDASFKKPGFASFNECLSVGPSLIHKILPLLLGFRFGVIGVIADVKQAFLQIRLRTVMSLDFSGGKMLNARK</sequence>
<organism evidence="1 2">
    <name type="scientific">Trichonephila inaurata madagascariensis</name>
    <dbReference type="NCBI Taxonomy" id="2747483"/>
    <lineage>
        <taxon>Eukaryota</taxon>
        <taxon>Metazoa</taxon>
        <taxon>Ecdysozoa</taxon>
        <taxon>Arthropoda</taxon>
        <taxon>Chelicerata</taxon>
        <taxon>Arachnida</taxon>
        <taxon>Araneae</taxon>
        <taxon>Araneomorphae</taxon>
        <taxon>Entelegynae</taxon>
        <taxon>Araneoidea</taxon>
        <taxon>Nephilidae</taxon>
        <taxon>Trichonephila</taxon>
        <taxon>Trichonephila inaurata</taxon>
    </lineage>
</organism>
<name>A0A8X7BM94_9ARAC</name>
<keyword evidence="2" id="KW-1185">Reference proteome</keyword>
<dbReference type="PANTHER" id="PTHR47331">
    <property type="entry name" value="PHD-TYPE DOMAIN-CONTAINING PROTEIN"/>
    <property type="match status" value="1"/>
</dbReference>